<evidence type="ECO:0000313" key="2">
    <source>
        <dbReference type="EMBL" id="MBJ7598751.1"/>
    </source>
</evidence>
<dbReference type="EMBL" id="JAEKNR010000125">
    <property type="protein sequence ID" value="MBJ7598751.1"/>
    <property type="molecule type" value="Genomic_DNA"/>
</dbReference>
<comment type="caution">
    <text evidence="2">The sequence shown here is derived from an EMBL/GenBank/DDBJ whole genome shotgun (WGS) entry which is preliminary data.</text>
</comment>
<dbReference type="RefSeq" id="WP_338201957.1">
    <property type="nucleotide sequence ID" value="NZ_JAEKNR010000125.1"/>
</dbReference>
<name>A0A934JZH4_9BACT</name>
<protein>
    <submittedName>
        <fullName evidence="2">Uncharacterized protein</fullName>
    </submittedName>
</protein>
<feature type="region of interest" description="Disordered" evidence="1">
    <location>
        <begin position="113"/>
        <end position="136"/>
    </location>
</feature>
<keyword evidence="3" id="KW-1185">Reference proteome</keyword>
<proteinExistence type="predicted"/>
<feature type="compositionally biased region" description="Acidic residues" evidence="1">
    <location>
        <begin position="118"/>
        <end position="128"/>
    </location>
</feature>
<dbReference type="Proteomes" id="UP000612893">
    <property type="component" value="Unassembled WGS sequence"/>
</dbReference>
<reference evidence="2" key="1">
    <citation type="submission" date="2020-10" db="EMBL/GenBank/DDBJ databases">
        <title>Ca. Dormibacterota MAGs.</title>
        <authorList>
            <person name="Montgomery K."/>
        </authorList>
    </citation>
    <scope>NUCLEOTIDE SEQUENCE [LARGE SCALE GENOMIC DNA]</scope>
    <source>
        <strain evidence="2">SC8812_S17_10</strain>
    </source>
</reference>
<organism evidence="2 3">
    <name type="scientific">Candidatus Nephthysia bennettiae</name>
    <dbReference type="NCBI Taxonomy" id="3127016"/>
    <lineage>
        <taxon>Bacteria</taxon>
        <taxon>Bacillati</taxon>
        <taxon>Candidatus Dormiibacterota</taxon>
        <taxon>Candidatus Dormibacteria</taxon>
        <taxon>Candidatus Dormibacterales</taxon>
        <taxon>Candidatus Dormibacteraceae</taxon>
        <taxon>Candidatus Nephthysia</taxon>
    </lineage>
</organism>
<gene>
    <name evidence="2" type="ORF">JF922_11795</name>
</gene>
<evidence type="ECO:0000256" key="1">
    <source>
        <dbReference type="SAM" id="MobiDB-lite"/>
    </source>
</evidence>
<sequence>MKATPLRDANRAIRSARRRFALGRFERWRVTEPIRVIDGMLEELEEMNLRRARRVPIVWEPRLALLAANLPSAVQIDPAELRSGISPNRLIEALFGLQDQLFDLKVGPLRRWLREEEQPQEPGEELEEAPSLPPAA</sequence>
<dbReference type="AlphaFoldDB" id="A0A934JZH4"/>
<evidence type="ECO:0000313" key="3">
    <source>
        <dbReference type="Proteomes" id="UP000612893"/>
    </source>
</evidence>
<accession>A0A934JZH4</accession>